<evidence type="ECO:0000313" key="2">
    <source>
        <dbReference type="EMBL" id="CAI9170603.1"/>
    </source>
</evidence>
<sequence length="103" mass="11316">MFSLALSRKFRLESQRRCFFQHLAADFLEEVGSELSFEGQTGKSPLRKGSASQAMERCVQGPEGTAGEDEVVQEGQRDWRRQGPELAGPAGQPKQGKGVTQGF</sequence>
<feature type="region of interest" description="Disordered" evidence="1">
    <location>
        <begin position="36"/>
        <end position="103"/>
    </location>
</feature>
<proteinExistence type="predicted"/>
<dbReference type="EMBL" id="OX459939">
    <property type="protein sequence ID" value="CAI9170603.1"/>
    <property type="molecule type" value="Genomic_DNA"/>
</dbReference>
<gene>
    <name evidence="2" type="ORF">MRATA1EN1_LOCUS19565</name>
</gene>
<accession>A0ABN8Z9N0</accession>
<organism evidence="2 3">
    <name type="scientific">Rangifer tarandus platyrhynchus</name>
    <name type="common">Svalbard reindeer</name>
    <dbReference type="NCBI Taxonomy" id="3082113"/>
    <lineage>
        <taxon>Eukaryota</taxon>
        <taxon>Metazoa</taxon>
        <taxon>Chordata</taxon>
        <taxon>Craniata</taxon>
        <taxon>Vertebrata</taxon>
        <taxon>Euteleostomi</taxon>
        <taxon>Mammalia</taxon>
        <taxon>Eutheria</taxon>
        <taxon>Laurasiatheria</taxon>
        <taxon>Artiodactyla</taxon>
        <taxon>Ruminantia</taxon>
        <taxon>Pecora</taxon>
        <taxon>Cervidae</taxon>
        <taxon>Odocoileinae</taxon>
        <taxon>Rangifer</taxon>
    </lineage>
</organism>
<keyword evidence="3" id="KW-1185">Reference proteome</keyword>
<name>A0ABN8Z9N0_RANTA</name>
<evidence type="ECO:0000313" key="3">
    <source>
        <dbReference type="Proteomes" id="UP001176941"/>
    </source>
</evidence>
<evidence type="ECO:0000256" key="1">
    <source>
        <dbReference type="SAM" id="MobiDB-lite"/>
    </source>
</evidence>
<protein>
    <submittedName>
        <fullName evidence="2">Uncharacterized protein</fullName>
    </submittedName>
</protein>
<dbReference type="Proteomes" id="UP001176941">
    <property type="component" value="Chromosome 3"/>
</dbReference>
<reference evidence="2" key="1">
    <citation type="submission" date="2023-04" db="EMBL/GenBank/DDBJ databases">
        <authorList>
            <consortium name="ELIXIR-Norway"/>
        </authorList>
    </citation>
    <scope>NUCLEOTIDE SEQUENCE [LARGE SCALE GENOMIC DNA]</scope>
</reference>